<feature type="compositionally biased region" description="Low complexity" evidence="1">
    <location>
        <begin position="93"/>
        <end position="106"/>
    </location>
</feature>
<feature type="region of interest" description="Disordered" evidence="1">
    <location>
        <begin position="962"/>
        <end position="994"/>
    </location>
</feature>
<dbReference type="OrthoDB" id="3228777at2759"/>
<name>A0A401H3D5_9APHY</name>
<feature type="region of interest" description="Disordered" evidence="1">
    <location>
        <begin position="323"/>
        <end position="380"/>
    </location>
</feature>
<feature type="region of interest" description="Disordered" evidence="1">
    <location>
        <begin position="1068"/>
        <end position="1163"/>
    </location>
</feature>
<feature type="compositionally biased region" description="Basic and acidic residues" evidence="1">
    <location>
        <begin position="1007"/>
        <end position="1021"/>
    </location>
</feature>
<dbReference type="RefSeq" id="XP_027619837.1">
    <property type="nucleotide sequence ID" value="XM_027764036.1"/>
</dbReference>
<dbReference type="InParanoid" id="A0A401H3D5"/>
<feature type="compositionally biased region" description="Pro residues" evidence="1">
    <location>
        <begin position="332"/>
        <end position="341"/>
    </location>
</feature>
<comment type="caution">
    <text evidence="2">The sequence shown here is derived from an EMBL/GenBank/DDBJ whole genome shotgun (WGS) entry which is preliminary data.</text>
</comment>
<gene>
    <name evidence="2" type="ORF">SCP_1403320</name>
</gene>
<accession>A0A401H3D5</accession>
<feature type="compositionally biased region" description="Basic and acidic residues" evidence="1">
    <location>
        <begin position="928"/>
        <end position="937"/>
    </location>
</feature>
<feature type="compositionally biased region" description="Low complexity" evidence="1">
    <location>
        <begin position="114"/>
        <end position="125"/>
    </location>
</feature>
<feature type="compositionally biased region" description="Polar residues" evidence="1">
    <location>
        <begin position="265"/>
        <end position="282"/>
    </location>
</feature>
<dbReference type="EMBL" id="BFAD01000014">
    <property type="protein sequence ID" value="GBE88924.1"/>
    <property type="molecule type" value="Genomic_DNA"/>
</dbReference>
<feature type="compositionally biased region" description="Polar residues" evidence="1">
    <location>
        <begin position="1270"/>
        <end position="1282"/>
    </location>
</feature>
<protein>
    <submittedName>
        <fullName evidence="2">Uncharacterized protein</fullName>
    </submittedName>
</protein>
<feature type="region of interest" description="Disordered" evidence="1">
    <location>
        <begin position="904"/>
        <end position="949"/>
    </location>
</feature>
<evidence type="ECO:0000256" key="1">
    <source>
        <dbReference type="SAM" id="MobiDB-lite"/>
    </source>
</evidence>
<organism evidence="2 3">
    <name type="scientific">Sparassis crispa</name>
    <dbReference type="NCBI Taxonomy" id="139825"/>
    <lineage>
        <taxon>Eukaryota</taxon>
        <taxon>Fungi</taxon>
        <taxon>Dikarya</taxon>
        <taxon>Basidiomycota</taxon>
        <taxon>Agaricomycotina</taxon>
        <taxon>Agaricomycetes</taxon>
        <taxon>Polyporales</taxon>
        <taxon>Sparassidaceae</taxon>
        <taxon>Sparassis</taxon>
    </lineage>
</organism>
<feature type="compositionally biased region" description="Pro residues" evidence="1">
    <location>
        <begin position="827"/>
        <end position="837"/>
    </location>
</feature>
<feature type="region of interest" description="Disordered" evidence="1">
    <location>
        <begin position="167"/>
        <end position="287"/>
    </location>
</feature>
<evidence type="ECO:0000313" key="2">
    <source>
        <dbReference type="EMBL" id="GBE88924.1"/>
    </source>
</evidence>
<feature type="region of interest" description="Disordered" evidence="1">
    <location>
        <begin position="531"/>
        <end position="594"/>
    </location>
</feature>
<dbReference type="Proteomes" id="UP000287166">
    <property type="component" value="Unassembled WGS sequence"/>
</dbReference>
<evidence type="ECO:0000313" key="3">
    <source>
        <dbReference type="Proteomes" id="UP000287166"/>
    </source>
</evidence>
<feature type="compositionally biased region" description="Low complexity" evidence="1">
    <location>
        <begin position="1103"/>
        <end position="1117"/>
    </location>
</feature>
<feature type="compositionally biased region" description="Polar residues" evidence="1">
    <location>
        <begin position="1225"/>
        <end position="1241"/>
    </location>
</feature>
<dbReference type="GeneID" id="38785841"/>
<feature type="compositionally biased region" description="Polar residues" evidence="1">
    <location>
        <begin position="1201"/>
        <end position="1216"/>
    </location>
</feature>
<feature type="region of interest" description="Disordered" evidence="1">
    <location>
        <begin position="1193"/>
        <end position="1308"/>
    </location>
</feature>
<feature type="compositionally biased region" description="Polar residues" evidence="1">
    <location>
        <begin position="970"/>
        <end position="986"/>
    </location>
</feature>
<feature type="compositionally biased region" description="Polar residues" evidence="1">
    <location>
        <begin position="938"/>
        <end position="949"/>
    </location>
</feature>
<feature type="region of interest" description="Disordered" evidence="1">
    <location>
        <begin position="79"/>
        <end position="151"/>
    </location>
</feature>
<proteinExistence type="predicted"/>
<feature type="region of interest" description="Disordered" evidence="1">
    <location>
        <begin position="1007"/>
        <end position="1039"/>
    </location>
</feature>
<feature type="compositionally biased region" description="Basic residues" evidence="1">
    <location>
        <begin position="540"/>
        <end position="559"/>
    </location>
</feature>
<keyword evidence="3" id="KW-1185">Reference proteome</keyword>
<sequence>MATHPQPSGPSSLSRLSRLGIAFGLKPGPSTAVPHINPSPTEDWYIPYNGPYEKPHSLSAPHDRDSWGNLVSGWLVDEDDDKRGDRISRPIRARAVSSASRLSVASGDLETTRRSLSTRRAAGASQVGGVGEAPMPMRPSQDHPRPPEVNRNSFANILGFRHTSKRGLSLHQPASAEDLRNASSSRVHRYGEAEGNGPLPRPHPYSYASGLPTDASSSASAAKARPSPTSKFSITLLEPMIRKSSGPAMPNYLKPAHRPPGRSLKVSTSTPNLRRQRGSPSPFSVALPKGKQRWLSAETWCDAILLPRPRFTMRVTDTGANVASSGRIVSPPGSPIWPPGTGPGEQVESPTEAVSVYERGVQESTQRQRRDVRKSQSASQLVFVRPPSPEIVEAPRPVVPLPPGPLVASSSRPPRPKSFAWDDLAIPSPVPSLTKVLEDGRQLEVERKEWQSLATRSFQNKRARSVSRARAKSLTSSRVRLRDTPTTLDLLAERTLLGGQTRPPTVHIRVQQSLPSDENATGFGISTFSSATHTQTQSHSHSHSHSNLHSHSRAARSHAHSNSMGTSASHPASDDSFMWVAPGAPSGGHKRTQSLGKSALRIVRNTANSAANFCGFSPGDPREPGIASPVYENGCLEGALRSEGTRVIRLRDQIRMEERNGEGEGVVLITPAPASNVGLRTDAAGPSRMNGISPTPSGSGEGVGIAISTPPHSDDHHERLRIPAHPYAQVGNYVYRQPIVVDKTAASVPSVSQADTAAVEDGLNRHRQPVHPYSPYAKGLHPYAVSGASNARQHPPAASNTSMFAEISTGHIREILPDEIKYSPLTPTGPSPPPMPSPQDNQEANASERSEHSHPYGPQSRRTSEWGFADALTHTLGRAKSGDNDEMDGLTPPSMSVAQILVSGPQQEEPPPVPSVPIPKQTSSSSRSRIDISREPTHLSNHTVSSSMGSINPAMFRRTHSAHSSAFLHGNSSRSSPGMISHDSSPPLSPRPLNAPDDLERFRDLFYHPPDRSRTPSDDGIARPVPSRQASGTIPIDFGSERTVSGLTTLARQLSEDLEELRDLARDSYESGEATSPMWGRRFGGLHGERPDDLRENPNVVLSQSPSGSNSSPETSSRLGLPLDRSLSLMGPTINVPEDVASSRASSVLESPLQEEEEAEESLRLGTVEVLSTPPPFETTHRFSTRLSLIGYARGGRDEPQTVSLRPSRISSQPSSLGAPPSSDAARSSFMTADTNVSRMSGLSDFPAPPTDVTPENMSVLNTYFEERPQSQSDKPFNTSLLSRPPPTLVRESSRGTFGRQNDAGEAL</sequence>
<feature type="compositionally biased region" description="Basic and acidic residues" evidence="1">
    <location>
        <begin position="1087"/>
        <end position="1096"/>
    </location>
</feature>
<feature type="compositionally biased region" description="Pro residues" evidence="1">
    <location>
        <begin position="908"/>
        <end position="917"/>
    </location>
</feature>
<reference evidence="2 3" key="1">
    <citation type="journal article" date="2018" name="Sci. Rep.">
        <title>Genome sequence of the cauliflower mushroom Sparassis crispa (Hanabiratake) and its association with beneficial usage.</title>
        <authorList>
            <person name="Kiyama R."/>
            <person name="Furutani Y."/>
            <person name="Kawaguchi K."/>
            <person name="Nakanishi T."/>
        </authorList>
    </citation>
    <scope>NUCLEOTIDE SEQUENCE [LARGE SCALE GENOMIC DNA]</scope>
</reference>
<feature type="region of interest" description="Disordered" evidence="1">
    <location>
        <begin position="821"/>
        <end position="864"/>
    </location>
</feature>
<dbReference type="STRING" id="139825.A0A401H3D5"/>